<dbReference type="EMBL" id="JAAKZV010000104">
    <property type="protein sequence ID" value="NGN66631.1"/>
    <property type="molecule type" value="Genomic_DNA"/>
</dbReference>
<dbReference type="Proteomes" id="UP000481583">
    <property type="component" value="Unassembled WGS sequence"/>
</dbReference>
<feature type="domain" description="N-acetyltransferase" evidence="1">
    <location>
        <begin position="6"/>
        <end position="168"/>
    </location>
</feature>
<dbReference type="GO" id="GO:0016747">
    <property type="term" value="F:acyltransferase activity, transferring groups other than amino-acyl groups"/>
    <property type="evidence" value="ECO:0007669"/>
    <property type="project" value="InterPro"/>
</dbReference>
<proteinExistence type="predicted"/>
<dbReference type="Pfam" id="PF13302">
    <property type="entry name" value="Acetyltransf_3"/>
    <property type="match status" value="1"/>
</dbReference>
<dbReference type="AlphaFoldDB" id="A0A6G4U605"/>
<protein>
    <submittedName>
        <fullName evidence="2">GNAT family N-acetyltransferase</fullName>
    </submittedName>
</protein>
<dbReference type="PANTHER" id="PTHR43415">
    <property type="entry name" value="SPERMIDINE N(1)-ACETYLTRANSFERASE"/>
    <property type="match status" value="1"/>
</dbReference>
<organism evidence="2 3">
    <name type="scientific">Streptomyces coryli</name>
    <dbReference type="NCBI Taxonomy" id="1128680"/>
    <lineage>
        <taxon>Bacteria</taxon>
        <taxon>Bacillati</taxon>
        <taxon>Actinomycetota</taxon>
        <taxon>Actinomycetes</taxon>
        <taxon>Kitasatosporales</taxon>
        <taxon>Streptomycetaceae</taxon>
        <taxon>Streptomyces</taxon>
    </lineage>
</organism>
<dbReference type="PANTHER" id="PTHR43415:SF3">
    <property type="entry name" value="GNAT-FAMILY ACETYLTRANSFERASE"/>
    <property type="match status" value="1"/>
</dbReference>
<keyword evidence="2" id="KW-0808">Transferase</keyword>
<reference evidence="2 3" key="1">
    <citation type="submission" date="2020-02" db="EMBL/GenBank/DDBJ databases">
        <title>Whole-genome analyses of novel actinobacteria.</title>
        <authorList>
            <person name="Sahin N."/>
        </authorList>
    </citation>
    <scope>NUCLEOTIDE SEQUENCE [LARGE SCALE GENOMIC DNA]</scope>
    <source>
        <strain evidence="2 3">A7024</strain>
    </source>
</reference>
<evidence type="ECO:0000313" key="2">
    <source>
        <dbReference type="EMBL" id="NGN66631.1"/>
    </source>
</evidence>
<name>A0A6G4U605_9ACTN</name>
<evidence type="ECO:0000313" key="3">
    <source>
        <dbReference type="Proteomes" id="UP000481583"/>
    </source>
</evidence>
<dbReference type="InterPro" id="IPR016181">
    <property type="entry name" value="Acyl_CoA_acyltransferase"/>
</dbReference>
<sequence length="171" mass="19951">MIGELIRLRALEPDDAEALHRWNHDPEVMRWMFDGYAEPLAATRKSLEDKNRYGQLVYGVVAQKDDTLIGVVQLRDAEPETGCANLDIYIGEKSYWGGGYATDAMRTICRYGFDKMRLHKISLTVVTENHAARRVYEKVGFIEEGRLRKVLRRDGEWYDEYWMGLFPDELR</sequence>
<dbReference type="RefSeq" id="WP_165239943.1">
    <property type="nucleotide sequence ID" value="NZ_JAAKZV010000104.1"/>
</dbReference>
<dbReference type="Gene3D" id="3.40.630.30">
    <property type="match status" value="1"/>
</dbReference>
<gene>
    <name evidence="2" type="ORF">G5C51_22345</name>
</gene>
<evidence type="ECO:0000259" key="1">
    <source>
        <dbReference type="PROSITE" id="PS51186"/>
    </source>
</evidence>
<dbReference type="SUPFAM" id="SSF55729">
    <property type="entry name" value="Acyl-CoA N-acyltransferases (Nat)"/>
    <property type="match status" value="1"/>
</dbReference>
<comment type="caution">
    <text evidence="2">The sequence shown here is derived from an EMBL/GenBank/DDBJ whole genome shotgun (WGS) entry which is preliminary data.</text>
</comment>
<dbReference type="PROSITE" id="PS51186">
    <property type="entry name" value="GNAT"/>
    <property type="match status" value="1"/>
</dbReference>
<keyword evidence="3" id="KW-1185">Reference proteome</keyword>
<dbReference type="InterPro" id="IPR000182">
    <property type="entry name" value="GNAT_dom"/>
</dbReference>
<accession>A0A6G4U605</accession>